<dbReference type="GO" id="GO:0005802">
    <property type="term" value="C:trans-Golgi network"/>
    <property type="evidence" value="ECO:0007669"/>
    <property type="project" value="TreeGrafter"/>
</dbReference>
<dbReference type="Proteomes" id="UP000887540">
    <property type="component" value="Unplaced"/>
</dbReference>
<reference evidence="10" key="1">
    <citation type="submission" date="2022-11" db="UniProtKB">
        <authorList>
            <consortium name="WormBaseParasite"/>
        </authorList>
    </citation>
    <scope>IDENTIFICATION</scope>
</reference>
<dbReference type="WBParaSite" id="ACRNAN_scaffold148.g8539.t1">
    <property type="protein sequence ID" value="ACRNAN_scaffold148.g8539.t1"/>
    <property type="gene ID" value="ACRNAN_scaffold148.g8539"/>
</dbReference>
<dbReference type="GO" id="GO:0000139">
    <property type="term" value="C:Golgi membrane"/>
    <property type="evidence" value="ECO:0007669"/>
    <property type="project" value="UniProtKB-SubCell"/>
</dbReference>
<dbReference type="PANTHER" id="PTHR21236:SF1">
    <property type="entry name" value="PROTEIN YIPF6"/>
    <property type="match status" value="1"/>
</dbReference>
<feature type="domain" description="Yip1" evidence="8">
    <location>
        <begin position="90"/>
        <end position="235"/>
    </location>
</feature>
<feature type="region of interest" description="Disordered" evidence="7">
    <location>
        <begin position="23"/>
        <end position="64"/>
    </location>
</feature>
<dbReference type="InterPro" id="IPR045231">
    <property type="entry name" value="Yip1/4-like"/>
</dbReference>
<feature type="transmembrane region" description="Helical" evidence="6">
    <location>
        <begin position="103"/>
        <end position="123"/>
    </location>
</feature>
<evidence type="ECO:0000313" key="10">
    <source>
        <dbReference type="WBParaSite" id="ACRNAN_scaffold148.g8539.t1"/>
    </source>
</evidence>
<feature type="transmembrane region" description="Helical" evidence="6">
    <location>
        <begin position="159"/>
        <end position="179"/>
    </location>
</feature>
<feature type="compositionally biased region" description="Polar residues" evidence="7">
    <location>
        <begin position="45"/>
        <end position="54"/>
    </location>
</feature>
<evidence type="ECO:0000313" key="9">
    <source>
        <dbReference type="Proteomes" id="UP000887540"/>
    </source>
</evidence>
<evidence type="ECO:0000256" key="2">
    <source>
        <dbReference type="ARBA" id="ARBA00010596"/>
    </source>
</evidence>
<keyword evidence="5 6" id="KW-0472">Membrane</keyword>
<dbReference type="AlphaFoldDB" id="A0A914CX60"/>
<evidence type="ECO:0000256" key="4">
    <source>
        <dbReference type="ARBA" id="ARBA00022989"/>
    </source>
</evidence>
<sequence length="241" mass="26412">MSSGPPPNVAIDLDLLEKEIEANEQSRKQQTYTDLSGNIAGVTPPTRTRSQNFDPSADPDAEFDTLDEPVWDTIRRDLRLVGAKFARVLKPDQNKQLLRDWDLWGPLFICVLLSLLLQGGVGGPHFTEVFSITFFGSCIVTANTKLLGGTISIFQSICVLGYCLLPLAVAAIGCKFVAFSSSPSIKLTIKLVITAVGFGWAIFASMGFLAGSQPEKRRLLIIYPVVLFYFVVSWLTLSYAS</sequence>
<comment type="subcellular location">
    <subcellularLocation>
        <location evidence="6">Golgi apparatus membrane</location>
        <topology evidence="6">Multi-pass membrane protein</topology>
    </subcellularLocation>
    <subcellularLocation>
        <location evidence="1">Membrane</location>
        <topology evidence="1">Multi-pass membrane protein</topology>
    </subcellularLocation>
</comment>
<evidence type="ECO:0000256" key="7">
    <source>
        <dbReference type="SAM" id="MobiDB-lite"/>
    </source>
</evidence>
<keyword evidence="4 6" id="KW-1133">Transmembrane helix</keyword>
<protein>
    <recommendedName>
        <fullName evidence="6">Protein YIPF</fullName>
    </recommendedName>
</protein>
<dbReference type="Pfam" id="PF04893">
    <property type="entry name" value="Yip1"/>
    <property type="match status" value="1"/>
</dbReference>
<keyword evidence="3 6" id="KW-0812">Transmembrane</keyword>
<evidence type="ECO:0000256" key="6">
    <source>
        <dbReference type="RuleBase" id="RU361264"/>
    </source>
</evidence>
<dbReference type="GO" id="GO:0006888">
    <property type="term" value="P:endoplasmic reticulum to Golgi vesicle-mediated transport"/>
    <property type="evidence" value="ECO:0007669"/>
    <property type="project" value="InterPro"/>
</dbReference>
<name>A0A914CX60_9BILA</name>
<dbReference type="PANTHER" id="PTHR21236">
    <property type="entry name" value="GOLGI MEMBRANE PROTEIN YIP1"/>
    <property type="match status" value="1"/>
</dbReference>
<proteinExistence type="inferred from homology"/>
<dbReference type="InterPro" id="IPR006977">
    <property type="entry name" value="Yip1_dom"/>
</dbReference>
<evidence type="ECO:0000256" key="5">
    <source>
        <dbReference type="ARBA" id="ARBA00023136"/>
    </source>
</evidence>
<feature type="transmembrane region" description="Helical" evidence="6">
    <location>
        <begin position="191"/>
        <end position="209"/>
    </location>
</feature>
<organism evidence="9 10">
    <name type="scientific">Acrobeloides nanus</name>
    <dbReference type="NCBI Taxonomy" id="290746"/>
    <lineage>
        <taxon>Eukaryota</taxon>
        <taxon>Metazoa</taxon>
        <taxon>Ecdysozoa</taxon>
        <taxon>Nematoda</taxon>
        <taxon>Chromadorea</taxon>
        <taxon>Rhabditida</taxon>
        <taxon>Tylenchina</taxon>
        <taxon>Cephalobomorpha</taxon>
        <taxon>Cephaloboidea</taxon>
        <taxon>Cephalobidae</taxon>
        <taxon>Acrobeloides</taxon>
    </lineage>
</organism>
<evidence type="ECO:0000256" key="1">
    <source>
        <dbReference type="ARBA" id="ARBA00004141"/>
    </source>
</evidence>
<accession>A0A914CX60</accession>
<evidence type="ECO:0000259" key="8">
    <source>
        <dbReference type="Pfam" id="PF04893"/>
    </source>
</evidence>
<comment type="similarity">
    <text evidence="2 6">Belongs to the YIP1 family.</text>
</comment>
<feature type="transmembrane region" description="Helical" evidence="6">
    <location>
        <begin position="129"/>
        <end position="147"/>
    </location>
</feature>
<keyword evidence="9" id="KW-1185">Reference proteome</keyword>
<feature type="transmembrane region" description="Helical" evidence="6">
    <location>
        <begin position="221"/>
        <end position="240"/>
    </location>
</feature>
<evidence type="ECO:0000256" key="3">
    <source>
        <dbReference type="ARBA" id="ARBA00022692"/>
    </source>
</evidence>